<name>A0A8H7DFS7_9AGAR</name>
<keyword evidence="3" id="KW-0349">Heme</keyword>
<evidence type="ECO:0000256" key="1">
    <source>
        <dbReference type="ARBA" id="ARBA00001971"/>
    </source>
</evidence>
<dbReference type="GO" id="GO:0016829">
    <property type="term" value="F:lyase activity"/>
    <property type="evidence" value="ECO:0007669"/>
    <property type="project" value="UniProtKB-KW"/>
</dbReference>
<dbReference type="GO" id="GO:0020037">
    <property type="term" value="F:heme binding"/>
    <property type="evidence" value="ECO:0007669"/>
    <property type="project" value="InterPro"/>
</dbReference>
<dbReference type="GO" id="GO:0016020">
    <property type="term" value="C:membrane"/>
    <property type="evidence" value="ECO:0007669"/>
    <property type="project" value="UniProtKB-SubCell"/>
</dbReference>
<keyword evidence="9" id="KW-0456">Lyase</keyword>
<dbReference type="PANTHER" id="PTHR46300:SF9">
    <property type="entry name" value="P450, PUTATIVE-RELATED"/>
    <property type="match status" value="1"/>
</dbReference>
<keyword evidence="8" id="KW-0472">Membrane</keyword>
<keyword evidence="5" id="KW-0560">Oxidoreductase</keyword>
<dbReference type="InterPro" id="IPR036396">
    <property type="entry name" value="Cyt_P450_sf"/>
</dbReference>
<evidence type="ECO:0000313" key="10">
    <source>
        <dbReference type="Proteomes" id="UP000623467"/>
    </source>
</evidence>
<comment type="cofactor">
    <cofactor evidence="1">
        <name>heme</name>
        <dbReference type="ChEBI" id="CHEBI:30413"/>
    </cofactor>
</comment>
<evidence type="ECO:0000256" key="7">
    <source>
        <dbReference type="ARBA" id="ARBA00023033"/>
    </source>
</evidence>
<evidence type="ECO:0000256" key="2">
    <source>
        <dbReference type="ARBA" id="ARBA00010617"/>
    </source>
</evidence>
<evidence type="ECO:0000256" key="4">
    <source>
        <dbReference type="ARBA" id="ARBA00022723"/>
    </source>
</evidence>
<feature type="transmembrane region" description="Helical" evidence="8">
    <location>
        <begin position="6"/>
        <end position="22"/>
    </location>
</feature>
<dbReference type="Pfam" id="PF00067">
    <property type="entry name" value="p450"/>
    <property type="match status" value="1"/>
</dbReference>
<evidence type="ECO:0000256" key="5">
    <source>
        <dbReference type="ARBA" id="ARBA00023002"/>
    </source>
</evidence>
<keyword evidence="6" id="KW-0408">Iron</keyword>
<dbReference type="GO" id="GO:0004497">
    <property type="term" value="F:monooxygenase activity"/>
    <property type="evidence" value="ECO:0007669"/>
    <property type="project" value="UniProtKB-KW"/>
</dbReference>
<comment type="similarity">
    <text evidence="2">Belongs to the cytochrome P450 family.</text>
</comment>
<protein>
    <submittedName>
        <fullName evidence="9">Steroid 17-alpha-hydroxylase/17,20 lyase</fullName>
    </submittedName>
</protein>
<organism evidence="9 10">
    <name type="scientific">Mycena sanguinolenta</name>
    <dbReference type="NCBI Taxonomy" id="230812"/>
    <lineage>
        <taxon>Eukaryota</taxon>
        <taxon>Fungi</taxon>
        <taxon>Dikarya</taxon>
        <taxon>Basidiomycota</taxon>
        <taxon>Agaricomycotina</taxon>
        <taxon>Agaricomycetes</taxon>
        <taxon>Agaricomycetidae</taxon>
        <taxon>Agaricales</taxon>
        <taxon>Marasmiineae</taxon>
        <taxon>Mycenaceae</taxon>
        <taxon>Mycena</taxon>
    </lineage>
</organism>
<dbReference type="GO" id="GO:0005506">
    <property type="term" value="F:iron ion binding"/>
    <property type="evidence" value="ECO:0007669"/>
    <property type="project" value="InterPro"/>
</dbReference>
<dbReference type="OrthoDB" id="3011188at2759"/>
<dbReference type="EMBL" id="JACAZH010000003">
    <property type="protein sequence ID" value="KAF7372760.1"/>
    <property type="molecule type" value="Genomic_DNA"/>
</dbReference>
<keyword evidence="4" id="KW-0479">Metal-binding</keyword>
<dbReference type="InterPro" id="IPR050364">
    <property type="entry name" value="Cytochrome_P450_fung"/>
</dbReference>
<keyword evidence="8" id="KW-0812">Transmembrane</keyword>
<dbReference type="GO" id="GO:0016705">
    <property type="term" value="F:oxidoreductase activity, acting on paired donors, with incorporation or reduction of molecular oxygen"/>
    <property type="evidence" value="ECO:0007669"/>
    <property type="project" value="InterPro"/>
</dbReference>
<keyword evidence="7" id="KW-0503">Monooxygenase</keyword>
<dbReference type="Gene3D" id="1.10.630.10">
    <property type="entry name" value="Cytochrome P450"/>
    <property type="match status" value="1"/>
</dbReference>
<reference evidence="9" key="1">
    <citation type="submission" date="2020-05" db="EMBL/GenBank/DDBJ databases">
        <title>Mycena genomes resolve the evolution of fungal bioluminescence.</title>
        <authorList>
            <person name="Tsai I.J."/>
        </authorList>
    </citation>
    <scope>NUCLEOTIDE SEQUENCE</scope>
    <source>
        <strain evidence="9">160909Yilan</strain>
    </source>
</reference>
<dbReference type="Proteomes" id="UP000623467">
    <property type="component" value="Unassembled WGS sequence"/>
</dbReference>
<evidence type="ECO:0000256" key="8">
    <source>
        <dbReference type="SAM" id="Phobius"/>
    </source>
</evidence>
<accession>A0A8H7DFS7</accession>
<evidence type="ECO:0000256" key="6">
    <source>
        <dbReference type="ARBA" id="ARBA00023004"/>
    </source>
</evidence>
<keyword evidence="8" id="KW-1133">Transmembrane helix</keyword>
<dbReference type="SUPFAM" id="SSF48264">
    <property type="entry name" value="Cytochrome P450"/>
    <property type="match status" value="1"/>
</dbReference>
<dbReference type="PANTHER" id="PTHR46300">
    <property type="entry name" value="P450, PUTATIVE (EUROFUNG)-RELATED-RELATED"/>
    <property type="match status" value="1"/>
</dbReference>
<evidence type="ECO:0000256" key="3">
    <source>
        <dbReference type="ARBA" id="ARBA00022617"/>
    </source>
</evidence>
<dbReference type="AlphaFoldDB" id="A0A8H7DFS7"/>
<dbReference type="InterPro" id="IPR001128">
    <property type="entry name" value="Cyt_P450"/>
</dbReference>
<proteinExistence type="inferred from homology"/>
<sequence>MDGFSLQSVLTAIALLGGIYLLRSRTASRSRRPPGPPGLPLLGNVLQVPAKRYHVDPAQAYWGFYKQTETHFIGRKLTTGLMAAVRAGETEPLQQFEALLNMTHLLDDGGKNWFHHMGRVSASMVLAAAFGLHCPTGQEPDLKEVMACLAELVTLSSPSASIINVLPFLDMIPGPMPWRKRAQTYRKREDALYDRLITRALSGEASGMSTWAAAFASEDKPEGDQRQLMNMFTLTAGAMHTFILACILYPEWIPSAQREIDAVVGEDRLPSFKDRPRLPFVEAIVRGMYPSLPAT</sequence>
<gene>
    <name evidence="9" type="ORF">MSAN_00481600</name>
</gene>
<comment type="caution">
    <text evidence="9">The sequence shown here is derived from an EMBL/GenBank/DDBJ whole genome shotgun (WGS) entry which is preliminary data.</text>
</comment>
<evidence type="ECO:0000313" key="9">
    <source>
        <dbReference type="EMBL" id="KAF7372760.1"/>
    </source>
</evidence>
<keyword evidence="10" id="KW-1185">Reference proteome</keyword>